<dbReference type="RefSeq" id="XP_021871322.1">
    <property type="nucleotide sequence ID" value="XM_022015811.1"/>
</dbReference>
<name>A0A1Y1UIG8_9TREE</name>
<dbReference type="EMBL" id="NBSH01000006">
    <property type="protein sequence ID" value="ORX37284.1"/>
    <property type="molecule type" value="Genomic_DNA"/>
</dbReference>
<sequence>MSVTRGTSILGSPFLNLTVIDKALLTCTDLSERIKLLSAKIHVLSRDANIGINRSSPSEPGTMKGYGVWEETRLMRTRLELARALMTMPGRMAEAESEITTVLSDCKRCSKMLPHSRTRTRKVAGDLATVHPDGAVVDDYAQPAKSEDELPTGNPALGDLNHIQRVRLEALRLLVDVEEALGREGRTKRWRDLIGQLEKEAQQSGDGG</sequence>
<dbReference type="OrthoDB" id="2570597at2759"/>
<evidence type="ECO:0000313" key="1">
    <source>
        <dbReference type="EMBL" id="ORX37284.1"/>
    </source>
</evidence>
<organism evidence="1 2">
    <name type="scientific">Kockovaella imperatae</name>
    <dbReference type="NCBI Taxonomy" id="4999"/>
    <lineage>
        <taxon>Eukaryota</taxon>
        <taxon>Fungi</taxon>
        <taxon>Dikarya</taxon>
        <taxon>Basidiomycota</taxon>
        <taxon>Agaricomycotina</taxon>
        <taxon>Tremellomycetes</taxon>
        <taxon>Tremellales</taxon>
        <taxon>Cuniculitremaceae</taxon>
        <taxon>Kockovaella</taxon>
    </lineage>
</organism>
<gene>
    <name evidence="1" type="ORF">BD324DRAFT_625542</name>
</gene>
<dbReference type="GeneID" id="33557620"/>
<accession>A0A1Y1UIG8</accession>
<dbReference type="AlphaFoldDB" id="A0A1Y1UIG8"/>
<protein>
    <submittedName>
        <fullName evidence="1">Uncharacterized protein</fullName>
    </submittedName>
</protein>
<keyword evidence="2" id="KW-1185">Reference proteome</keyword>
<dbReference type="InParanoid" id="A0A1Y1UIG8"/>
<proteinExistence type="predicted"/>
<comment type="caution">
    <text evidence="1">The sequence shown here is derived from an EMBL/GenBank/DDBJ whole genome shotgun (WGS) entry which is preliminary data.</text>
</comment>
<evidence type="ECO:0000313" key="2">
    <source>
        <dbReference type="Proteomes" id="UP000193218"/>
    </source>
</evidence>
<dbReference type="Proteomes" id="UP000193218">
    <property type="component" value="Unassembled WGS sequence"/>
</dbReference>
<reference evidence="1 2" key="1">
    <citation type="submission" date="2017-03" db="EMBL/GenBank/DDBJ databases">
        <title>Widespread Adenine N6-methylation of Active Genes in Fungi.</title>
        <authorList>
            <consortium name="DOE Joint Genome Institute"/>
            <person name="Mondo S.J."/>
            <person name="Dannebaum R.O."/>
            <person name="Kuo R.C."/>
            <person name="Louie K.B."/>
            <person name="Bewick A.J."/>
            <person name="Labutti K."/>
            <person name="Haridas S."/>
            <person name="Kuo A."/>
            <person name="Salamov A."/>
            <person name="Ahrendt S.R."/>
            <person name="Lau R."/>
            <person name="Bowen B.P."/>
            <person name="Lipzen A."/>
            <person name="Sullivan W."/>
            <person name="Andreopoulos W.B."/>
            <person name="Clum A."/>
            <person name="Lindquist E."/>
            <person name="Daum C."/>
            <person name="Northen T.R."/>
            <person name="Ramamoorthy G."/>
            <person name="Schmitz R.J."/>
            <person name="Gryganskyi A."/>
            <person name="Culley D."/>
            <person name="Magnuson J."/>
            <person name="James T.Y."/>
            <person name="O'Malley M.A."/>
            <person name="Stajich J.E."/>
            <person name="Spatafora J.W."/>
            <person name="Visel A."/>
            <person name="Grigoriev I.V."/>
        </authorList>
    </citation>
    <scope>NUCLEOTIDE SEQUENCE [LARGE SCALE GENOMIC DNA]</scope>
    <source>
        <strain evidence="1 2">NRRL Y-17943</strain>
    </source>
</reference>